<organism evidence="2 3">
    <name type="scientific">Lichenicola cladoniae</name>
    <dbReference type="NCBI Taxonomy" id="1484109"/>
    <lineage>
        <taxon>Bacteria</taxon>
        <taxon>Pseudomonadati</taxon>
        <taxon>Pseudomonadota</taxon>
        <taxon>Alphaproteobacteria</taxon>
        <taxon>Acetobacterales</taxon>
        <taxon>Acetobacteraceae</taxon>
        <taxon>Lichenicola</taxon>
    </lineage>
</organism>
<protein>
    <submittedName>
        <fullName evidence="2">NAD(P)-dependent alcohol dehydrogenase</fullName>
    </submittedName>
</protein>
<dbReference type="EMBL" id="CP053710">
    <property type="protein sequence ID" value="QKE93345.1"/>
    <property type="molecule type" value="Genomic_DNA"/>
</dbReference>
<gene>
    <name evidence="2" type="ORF">HN018_24395</name>
</gene>
<dbReference type="SUPFAM" id="SSF50129">
    <property type="entry name" value="GroES-like"/>
    <property type="match status" value="1"/>
</dbReference>
<dbReference type="GO" id="GO:0016491">
    <property type="term" value="F:oxidoreductase activity"/>
    <property type="evidence" value="ECO:0007669"/>
    <property type="project" value="InterPro"/>
</dbReference>
<keyword evidence="2" id="KW-0614">Plasmid</keyword>
<dbReference type="KEGG" id="lck:HN018_24395"/>
<keyword evidence="3" id="KW-1185">Reference proteome</keyword>
<dbReference type="InterPro" id="IPR011032">
    <property type="entry name" value="GroES-like_sf"/>
</dbReference>
<dbReference type="AlphaFoldDB" id="A0A6M8HYX3"/>
<dbReference type="PANTHER" id="PTHR45033:SF2">
    <property type="entry name" value="ZINC-TYPE ALCOHOL DEHYDROGENASE-LIKE PROTEIN C1773.06C"/>
    <property type="match status" value="1"/>
</dbReference>
<dbReference type="InterPro" id="IPR052711">
    <property type="entry name" value="Zinc_ADH-like"/>
</dbReference>
<reference evidence="2 3" key="1">
    <citation type="journal article" date="2014" name="World J. Microbiol. Biotechnol.">
        <title>Biodiversity and physiological characteristics of Antarctic and Arctic lichens-associated bacteria.</title>
        <authorList>
            <person name="Lee Y.M."/>
            <person name="Kim E.H."/>
            <person name="Lee H.K."/>
            <person name="Hong S.G."/>
        </authorList>
    </citation>
    <scope>NUCLEOTIDE SEQUENCE [LARGE SCALE GENOMIC DNA]</scope>
    <source>
        <strain evidence="2 3">PAMC 26569</strain>
        <plasmid evidence="2">unnamed2</plasmid>
    </source>
</reference>
<dbReference type="InterPro" id="IPR036291">
    <property type="entry name" value="NAD(P)-bd_dom_sf"/>
</dbReference>
<dbReference type="Gene3D" id="3.40.50.720">
    <property type="entry name" value="NAD(P)-binding Rossmann-like Domain"/>
    <property type="match status" value="1"/>
</dbReference>
<dbReference type="InterPro" id="IPR013149">
    <property type="entry name" value="ADH-like_C"/>
</dbReference>
<name>A0A6M8HYX3_9PROT</name>
<dbReference type="SUPFAM" id="SSF51735">
    <property type="entry name" value="NAD(P)-binding Rossmann-fold domains"/>
    <property type="match status" value="1"/>
</dbReference>
<dbReference type="Pfam" id="PF08240">
    <property type="entry name" value="ADH_N"/>
    <property type="match status" value="1"/>
</dbReference>
<dbReference type="RefSeq" id="WP_171835365.1">
    <property type="nucleotide sequence ID" value="NZ_CP053710.1"/>
</dbReference>
<feature type="domain" description="Enoyl reductase (ER)" evidence="1">
    <location>
        <begin position="9"/>
        <end position="332"/>
    </location>
</feature>
<accession>A0A6M8HYX3</accession>
<dbReference type="SMART" id="SM00829">
    <property type="entry name" value="PKS_ER"/>
    <property type="match status" value="1"/>
</dbReference>
<geneLocation type="plasmid" evidence="2 3">
    <name>unnamed2</name>
</geneLocation>
<dbReference type="Gene3D" id="3.90.180.10">
    <property type="entry name" value="Medium-chain alcohol dehydrogenases, catalytic domain"/>
    <property type="match status" value="1"/>
</dbReference>
<dbReference type="Pfam" id="PF00107">
    <property type="entry name" value="ADH_zinc_N"/>
    <property type="match status" value="1"/>
</dbReference>
<proteinExistence type="predicted"/>
<evidence type="ECO:0000313" key="3">
    <source>
        <dbReference type="Proteomes" id="UP000500767"/>
    </source>
</evidence>
<evidence type="ECO:0000313" key="2">
    <source>
        <dbReference type="EMBL" id="QKE93345.1"/>
    </source>
</evidence>
<sequence>MYAIELAGPDLGQFRRVDRPDPLPPGPGRVLVRMKAASMNFMDVAVATGQYPGVTYPIVPLVDGAGEVIQIGPDVWQVAVGDRVAVHSKPRWTAGEGNASIAKTTRGVNIHGSLIEIAELEAASIVKMPNHLSWEGIAATPGAGIAAWKGLEAASVGPASTVVLLGTGGVSIFALQLAKARGARVIITSSSDHKLERARALGADETVNYRDQPEWDAAVRRLTDGVGADLVIEAVGGADFNRSIKSVRYGGTIYALGFLGGTTAEVDLLSVIANGLRIEGTNGGSVADLTATVATIAAHRIEPAIDRSFALADLADAYSLMQRGGHFGKIAVALHW</sequence>
<dbReference type="InterPro" id="IPR013154">
    <property type="entry name" value="ADH-like_N"/>
</dbReference>
<dbReference type="Proteomes" id="UP000500767">
    <property type="component" value="Plasmid unnamed2"/>
</dbReference>
<dbReference type="PANTHER" id="PTHR45033">
    <property type="match status" value="1"/>
</dbReference>
<evidence type="ECO:0000259" key="1">
    <source>
        <dbReference type="SMART" id="SM00829"/>
    </source>
</evidence>
<dbReference type="InterPro" id="IPR020843">
    <property type="entry name" value="ER"/>
</dbReference>
<dbReference type="CDD" id="cd08276">
    <property type="entry name" value="MDR7"/>
    <property type="match status" value="1"/>
</dbReference>